<dbReference type="PANTHER" id="PTHR46622:SF1">
    <property type="entry name" value="DNA-DEPENDENT METALLOPROTEASE WSS1"/>
    <property type="match status" value="1"/>
</dbReference>
<dbReference type="Proteomes" id="UP000626109">
    <property type="component" value="Unassembled WGS sequence"/>
</dbReference>
<feature type="region of interest" description="Disordered" evidence="1">
    <location>
        <begin position="184"/>
        <end position="263"/>
    </location>
</feature>
<feature type="compositionally biased region" description="Low complexity" evidence="1">
    <location>
        <begin position="442"/>
        <end position="456"/>
    </location>
</feature>
<proteinExistence type="predicted"/>
<evidence type="ECO:0000313" key="3">
    <source>
        <dbReference type="EMBL" id="CAE8689748.1"/>
    </source>
</evidence>
<dbReference type="InterPro" id="IPR053000">
    <property type="entry name" value="WSS1-like_metalloprotease"/>
</dbReference>
<feature type="region of interest" description="Disordered" evidence="1">
    <location>
        <begin position="285"/>
        <end position="485"/>
    </location>
</feature>
<evidence type="ECO:0000256" key="1">
    <source>
        <dbReference type="SAM" id="MobiDB-lite"/>
    </source>
</evidence>
<dbReference type="GO" id="GO:0008237">
    <property type="term" value="F:metallopeptidase activity"/>
    <property type="evidence" value="ECO:0007669"/>
    <property type="project" value="TreeGrafter"/>
</dbReference>
<feature type="domain" description="WLM" evidence="2">
    <location>
        <begin position="1"/>
        <end position="171"/>
    </location>
</feature>
<dbReference type="GO" id="GO:0006281">
    <property type="term" value="P:DNA repair"/>
    <property type="evidence" value="ECO:0007669"/>
    <property type="project" value="TreeGrafter"/>
</dbReference>
<gene>
    <name evidence="3" type="ORF">PGLA2088_LOCUS26598</name>
</gene>
<protein>
    <recommendedName>
        <fullName evidence="2">WLM domain-containing protein</fullName>
    </recommendedName>
</protein>
<feature type="compositionally biased region" description="Basic and acidic residues" evidence="1">
    <location>
        <begin position="197"/>
        <end position="217"/>
    </location>
</feature>
<feature type="compositionally biased region" description="Low complexity" evidence="1">
    <location>
        <begin position="236"/>
        <end position="263"/>
    </location>
</feature>
<dbReference type="InterPro" id="IPR013536">
    <property type="entry name" value="WLM_dom"/>
</dbReference>
<evidence type="ECO:0000313" key="4">
    <source>
        <dbReference type="Proteomes" id="UP000626109"/>
    </source>
</evidence>
<feature type="compositionally biased region" description="Low complexity" evidence="1">
    <location>
        <begin position="285"/>
        <end position="360"/>
    </location>
</feature>
<dbReference type="EMBL" id="CAJNNW010027125">
    <property type="protein sequence ID" value="CAE8689748.1"/>
    <property type="molecule type" value="Genomic_DNA"/>
</dbReference>
<name>A0A813JVA3_POLGL</name>
<dbReference type="PROSITE" id="PS51397">
    <property type="entry name" value="WLM"/>
    <property type="match status" value="1"/>
</dbReference>
<organism evidence="3 4">
    <name type="scientific">Polarella glacialis</name>
    <name type="common">Dinoflagellate</name>
    <dbReference type="NCBI Taxonomy" id="89957"/>
    <lineage>
        <taxon>Eukaryota</taxon>
        <taxon>Sar</taxon>
        <taxon>Alveolata</taxon>
        <taxon>Dinophyceae</taxon>
        <taxon>Suessiales</taxon>
        <taxon>Suessiaceae</taxon>
        <taxon>Polarella</taxon>
    </lineage>
</organism>
<feature type="compositionally biased region" description="Low complexity" evidence="1">
    <location>
        <begin position="379"/>
        <end position="411"/>
    </location>
</feature>
<reference evidence="3" key="1">
    <citation type="submission" date="2021-02" db="EMBL/GenBank/DDBJ databases">
        <authorList>
            <person name="Dougan E. K."/>
            <person name="Rhodes N."/>
            <person name="Thang M."/>
            <person name="Chan C."/>
        </authorList>
    </citation>
    <scope>NUCLEOTIDE SEQUENCE</scope>
</reference>
<evidence type="ECO:0000259" key="2">
    <source>
        <dbReference type="PROSITE" id="PS51397"/>
    </source>
</evidence>
<accession>A0A813JVA3</accession>
<sequence length="541" mass="57902">WSMPRACRRRPWRGRCSRRYVAMPSLCWRVTRLVELCCCKAAPEYGRSANVAGWCRPEGDNSRASTIALRLRQPRGQGHELLHFDDLFETMLHEMAHIVHMKHSPAFFELMDALRVQWVELRARGLVLDAGGFPTVGGQRMGASTAAVLASRVGSVSSRQLALAAAERRASLGHLMSGSGCTCGPQPPVPSWSSLPPRERAARAAERRHQAELKGLGEEEEQAAAIGRSSGDEPQATQLTTASSPAAAAATATTTATATESTTTTSAAALSTVAAALSTAAELAQSHNNNTSNSNKSINCSNNNSNSNNSINSSSNNNNSNNNNSNNNNSNNNSSNSNNSNSNSNKNNDNNSSNNNSSNSLAQQPTPRTKAGLGIKSYNNTNNSSNNNNNAINNNNTDNSDNSNNTNNNNQRRGRSRSRQPGRNDSHGRGNGSINSSDNKRSNSSSDNKRQQQQSKQQRHESTNHGSTGSHRGHIATAAPGMASRPEDEAFLQALQLSAAAAKAHEERLVEAALAASVQATPFRMQAIVVELSDDESEPRV</sequence>
<dbReference type="AlphaFoldDB" id="A0A813JVA3"/>
<dbReference type="GO" id="GO:0005634">
    <property type="term" value="C:nucleus"/>
    <property type="evidence" value="ECO:0007669"/>
    <property type="project" value="TreeGrafter"/>
</dbReference>
<dbReference type="Pfam" id="PF08325">
    <property type="entry name" value="WLM"/>
    <property type="match status" value="1"/>
</dbReference>
<feature type="non-terminal residue" evidence="3">
    <location>
        <position position="1"/>
    </location>
</feature>
<dbReference type="PANTHER" id="PTHR46622">
    <property type="entry name" value="DNA-DEPENDENT METALLOPROTEASE WSS1"/>
    <property type="match status" value="1"/>
</dbReference>
<comment type="caution">
    <text evidence="3">The sequence shown here is derived from an EMBL/GenBank/DDBJ whole genome shotgun (WGS) entry which is preliminary data.</text>
</comment>